<evidence type="ECO:0008006" key="2">
    <source>
        <dbReference type="Google" id="ProtNLM"/>
    </source>
</evidence>
<name>A0A5N7C904_PETAA</name>
<dbReference type="Gene3D" id="3.80.10.10">
    <property type="entry name" value="Ribonuclease Inhibitor"/>
    <property type="match status" value="1"/>
</dbReference>
<reference evidence="1" key="1">
    <citation type="submission" date="2019-04" db="EMBL/GenBank/DDBJ databases">
        <title>Friends and foes A comparative genomics studyof 23 Aspergillus species from section Flavi.</title>
        <authorList>
            <consortium name="DOE Joint Genome Institute"/>
            <person name="Kjaerbolling I."/>
            <person name="Vesth T."/>
            <person name="Frisvad J.C."/>
            <person name="Nybo J.L."/>
            <person name="Theobald S."/>
            <person name="Kildgaard S."/>
            <person name="Isbrandt T."/>
            <person name="Kuo A."/>
            <person name="Sato A."/>
            <person name="Lyhne E.K."/>
            <person name="Kogle M.E."/>
            <person name="Wiebenga A."/>
            <person name="Kun R.S."/>
            <person name="Lubbers R.J."/>
            <person name="Makela M.R."/>
            <person name="Barry K."/>
            <person name="Chovatia M."/>
            <person name="Clum A."/>
            <person name="Daum C."/>
            <person name="Haridas S."/>
            <person name="He G."/>
            <person name="LaButti K."/>
            <person name="Lipzen A."/>
            <person name="Mondo S."/>
            <person name="Riley R."/>
            <person name="Salamov A."/>
            <person name="Simmons B.A."/>
            <person name="Magnuson J.K."/>
            <person name="Henrissat B."/>
            <person name="Mortensen U.H."/>
            <person name="Larsen T.O."/>
            <person name="Devries R.P."/>
            <person name="Grigoriev I.V."/>
            <person name="Machida M."/>
            <person name="Baker S.E."/>
            <person name="Andersen M.R."/>
        </authorList>
    </citation>
    <scope>NUCLEOTIDE SEQUENCE [LARGE SCALE GENOMIC DNA]</scope>
    <source>
        <strain evidence="1">IBT 14317</strain>
    </source>
</reference>
<dbReference type="EMBL" id="ML735256">
    <property type="protein sequence ID" value="KAE8390318.1"/>
    <property type="molecule type" value="Genomic_DNA"/>
</dbReference>
<evidence type="ECO:0000313" key="1">
    <source>
        <dbReference type="EMBL" id="KAE8390318.1"/>
    </source>
</evidence>
<dbReference type="AlphaFoldDB" id="A0A5N7C904"/>
<dbReference type="SUPFAM" id="SSF52047">
    <property type="entry name" value="RNI-like"/>
    <property type="match status" value="1"/>
</dbReference>
<proteinExistence type="predicted"/>
<gene>
    <name evidence="1" type="ORF">BDV23DRAFT_183611</name>
</gene>
<accession>A0A5N7C904</accession>
<dbReference type="OrthoDB" id="3945550at2759"/>
<organism evidence="1">
    <name type="scientific">Petromyces alliaceus</name>
    <name type="common">Aspergillus alliaceus</name>
    <dbReference type="NCBI Taxonomy" id="209559"/>
    <lineage>
        <taxon>Eukaryota</taxon>
        <taxon>Fungi</taxon>
        <taxon>Dikarya</taxon>
        <taxon>Ascomycota</taxon>
        <taxon>Pezizomycotina</taxon>
        <taxon>Eurotiomycetes</taxon>
        <taxon>Eurotiomycetidae</taxon>
        <taxon>Eurotiales</taxon>
        <taxon>Aspergillaceae</taxon>
        <taxon>Aspergillus</taxon>
        <taxon>Aspergillus subgen. Circumdati</taxon>
    </lineage>
</organism>
<protein>
    <recommendedName>
        <fullName evidence="2">F-box domain-containing protein</fullName>
    </recommendedName>
</protein>
<sequence length="527" mass="60978">MNRLSLDVYYLIVEALDTRQDLKNVCLVSKAFHSLATPVLYRSIILKGSDKFRRTDWDISAEDGKSEEHTRSACHGLIDRLLDERNGRIRVAVRDLTIEWFQGAEDSERIMHKLEQPDNILIRFVKQLPNLENMFFYDTRIPLTKSILDTLWNHTNKPKLHLMSECGTTQTDIKMPCVHTLCTRIDGFSTSTGVDQQRLALREVFSACPNLYSLSISISFFWSGCVMPSNLPTTEIVPLHLTESETIPPLRELTLSGYNIRENEWVHWRDRFPWSNLESLTLGPEESHDNLKLMAGHVHTLKSFAISAFDNHRLDKCDELENFVASFNSLESLTVKGYFLPVTAVASHPNLRHFCLHTIETPERERPTPKKGDIEYLDEHCQKLASLELDISREKHWPNDIVNTIATRFTHLRELSFHVGLGIRRMFGSQNDTFESRRNNLKPHPKLDHSASKDFARGFFASRGPSSKLQKLSLYTGESLRRFPQWQPEYADFEDEHRRSCQIRPPQVPGEDFDIFVKDESFSYDDL</sequence>
<dbReference type="InterPro" id="IPR032675">
    <property type="entry name" value="LRR_dom_sf"/>
</dbReference>
<dbReference type="Proteomes" id="UP000326877">
    <property type="component" value="Unassembled WGS sequence"/>
</dbReference>